<organism evidence="2 3">
    <name type="scientific">Nocardia amamiensis</name>
    <dbReference type="NCBI Taxonomy" id="404578"/>
    <lineage>
        <taxon>Bacteria</taxon>
        <taxon>Bacillati</taxon>
        <taxon>Actinomycetota</taxon>
        <taxon>Actinomycetes</taxon>
        <taxon>Mycobacteriales</taxon>
        <taxon>Nocardiaceae</taxon>
        <taxon>Nocardia</taxon>
    </lineage>
</organism>
<sequence>MTIEQKTPSAVRTGTLLACGAVAGPLYIAVTAIEAMTRAGFDPRQHRYNVLSTGDLGWIHRLNYGVAGVLMILFAVGISRVLHDGRVARWVPRLFGLYGVAYICSGLFAADPVTGFPQGTVSESTTWHGMLLMASRAASSAFLIGAIVLIAGWFMARGLRTWAWFTWAVPASMAGYEVAGAVVDTSTKYLLFLIPGISMWAWITALALHLNSTTNH</sequence>
<proteinExistence type="predicted"/>
<evidence type="ECO:0000256" key="1">
    <source>
        <dbReference type="SAM" id="Phobius"/>
    </source>
</evidence>
<dbReference type="Proteomes" id="UP000702209">
    <property type="component" value="Unassembled WGS sequence"/>
</dbReference>
<feature type="transmembrane region" description="Helical" evidence="1">
    <location>
        <begin position="162"/>
        <end position="183"/>
    </location>
</feature>
<name>A0ABS0CQI4_9NOCA</name>
<dbReference type="InterPro" id="IPR009339">
    <property type="entry name" value="DUF998"/>
</dbReference>
<dbReference type="Pfam" id="PF06197">
    <property type="entry name" value="DUF998"/>
    <property type="match status" value="1"/>
</dbReference>
<feature type="transmembrane region" description="Helical" evidence="1">
    <location>
        <begin position="94"/>
        <end position="110"/>
    </location>
</feature>
<evidence type="ECO:0000313" key="3">
    <source>
        <dbReference type="Proteomes" id="UP000702209"/>
    </source>
</evidence>
<comment type="caution">
    <text evidence="2">The sequence shown here is derived from an EMBL/GenBank/DDBJ whole genome shotgun (WGS) entry which is preliminary data.</text>
</comment>
<feature type="transmembrane region" description="Helical" evidence="1">
    <location>
        <begin position="130"/>
        <end position="155"/>
    </location>
</feature>
<keyword evidence="1" id="KW-0812">Transmembrane</keyword>
<reference evidence="2 3" key="1">
    <citation type="submission" date="2020-10" db="EMBL/GenBank/DDBJ databases">
        <title>Identification of Nocardia species via Next-generation sequencing and recognition of intraspecies genetic diversity.</title>
        <authorList>
            <person name="Li P."/>
            <person name="Li P."/>
            <person name="Lu B."/>
        </authorList>
    </citation>
    <scope>NUCLEOTIDE SEQUENCE [LARGE SCALE GENOMIC DNA]</scope>
    <source>
        <strain evidence="2 3">BJ06-0157</strain>
    </source>
</reference>
<keyword evidence="1" id="KW-1133">Transmembrane helix</keyword>
<dbReference type="EMBL" id="JADLQX010000010">
    <property type="protein sequence ID" value="MBF6298885.1"/>
    <property type="molecule type" value="Genomic_DNA"/>
</dbReference>
<gene>
    <name evidence="2" type="ORF">IU459_15225</name>
</gene>
<evidence type="ECO:0000313" key="2">
    <source>
        <dbReference type="EMBL" id="MBF6298885.1"/>
    </source>
</evidence>
<feature type="transmembrane region" description="Helical" evidence="1">
    <location>
        <begin position="62"/>
        <end position="82"/>
    </location>
</feature>
<keyword evidence="1" id="KW-0472">Membrane</keyword>
<keyword evidence="3" id="KW-1185">Reference proteome</keyword>
<accession>A0ABS0CQI4</accession>
<feature type="transmembrane region" description="Helical" evidence="1">
    <location>
        <begin position="189"/>
        <end position="210"/>
    </location>
</feature>
<protein>
    <submittedName>
        <fullName evidence="2">DUF998 domain-containing protein</fullName>
    </submittedName>
</protein>
<dbReference type="RefSeq" id="WP_195130176.1">
    <property type="nucleotide sequence ID" value="NZ_JADLQX010000010.1"/>
</dbReference>